<feature type="compositionally biased region" description="Low complexity" evidence="1">
    <location>
        <begin position="723"/>
        <end position="745"/>
    </location>
</feature>
<feature type="region of interest" description="Disordered" evidence="1">
    <location>
        <begin position="721"/>
        <end position="745"/>
    </location>
</feature>
<feature type="signal peptide" evidence="2">
    <location>
        <begin position="1"/>
        <end position="21"/>
    </location>
</feature>
<evidence type="ECO:0000256" key="2">
    <source>
        <dbReference type="SAM" id="SignalP"/>
    </source>
</evidence>
<protein>
    <submittedName>
        <fullName evidence="3">Uncharacterized protein</fullName>
    </submittedName>
</protein>
<reference evidence="3" key="1">
    <citation type="submission" date="2021-01" db="EMBL/GenBank/DDBJ databases">
        <title>Phytophthora aleatoria, a newly-described species from Pinus radiata is distinct from Phytophthora cactorum isolates based on comparative genomics.</title>
        <authorList>
            <person name="Mcdougal R."/>
            <person name="Panda P."/>
            <person name="Williams N."/>
            <person name="Studholme D.J."/>
        </authorList>
    </citation>
    <scope>NUCLEOTIDE SEQUENCE</scope>
    <source>
        <strain evidence="3">NZFS 4037</strain>
    </source>
</reference>
<dbReference type="EMBL" id="JAENGY010000547">
    <property type="protein sequence ID" value="KAG6960645.1"/>
    <property type="molecule type" value="Genomic_DNA"/>
</dbReference>
<dbReference type="Proteomes" id="UP000709295">
    <property type="component" value="Unassembled WGS sequence"/>
</dbReference>
<keyword evidence="4" id="KW-1185">Reference proteome</keyword>
<evidence type="ECO:0000313" key="4">
    <source>
        <dbReference type="Proteomes" id="UP000709295"/>
    </source>
</evidence>
<accession>A0A8J5M2D3</accession>
<evidence type="ECO:0000256" key="1">
    <source>
        <dbReference type="SAM" id="MobiDB-lite"/>
    </source>
</evidence>
<dbReference type="AlphaFoldDB" id="A0A8J5M2D3"/>
<name>A0A8J5M2D3_9STRA</name>
<proteinExistence type="predicted"/>
<comment type="caution">
    <text evidence="3">The sequence shown here is derived from an EMBL/GenBank/DDBJ whole genome shotgun (WGS) entry which is preliminary data.</text>
</comment>
<evidence type="ECO:0000313" key="3">
    <source>
        <dbReference type="EMBL" id="KAG6960645.1"/>
    </source>
</evidence>
<gene>
    <name evidence="3" type="ORF">JG688_00009500</name>
</gene>
<organism evidence="3 4">
    <name type="scientific">Phytophthora aleatoria</name>
    <dbReference type="NCBI Taxonomy" id="2496075"/>
    <lineage>
        <taxon>Eukaryota</taxon>
        <taxon>Sar</taxon>
        <taxon>Stramenopiles</taxon>
        <taxon>Oomycota</taxon>
        <taxon>Peronosporomycetes</taxon>
        <taxon>Peronosporales</taxon>
        <taxon>Peronosporaceae</taxon>
        <taxon>Phytophthora</taxon>
    </lineage>
</organism>
<feature type="region of interest" description="Disordered" evidence="1">
    <location>
        <begin position="273"/>
        <end position="314"/>
    </location>
</feature>
<feature type="chain" id="PRO_5035180274" evidence="2">
    <location>
        <begin position="22"/>
        <end position="1220"/>
    </location>
</feature>
<keyword evidence="2" id="KW-0732">Signal</keyword>
<sequence length="1220" mass="131755">MGIIILMLLALLALSSTGGSARVVAPDIAGMIHPSTSSISRHVQFGDLGSASPTAYEFVASSADSIVCSDARLCLQLKISSVFETDPFFLHQYDSNYPVISATFDMHDSSEILPLIPGGNEVTTWWFQSNATETGPVIDLLLRLRQRSQRISARDQLLVVVRVQLEDTRTITSSIEAYGMYGSQRVTHTTRRGDGNTVRVALSITKNTAKRDVVPLDAYPLVTSSTTDTDSSSTSSSCDACDEFLDSCRDSESCQTMVLPCLITQLKILASGEGERVEEGSDSVDTGDVGSARGSGDMEAGDMESTSTTTTSGADGRKEVDFLKSLATCVADLPLSTWSPIRHALFCLANSACPLGISQANNTDNVPTSFRVETFPYSASASYLGLFLRSFVLFQAAKVSVLVEPDNTDPSALQLTLTYSDALILHSLSFYTATGQFITSEKSPPEAVLDFPASSSRPALDTLIDKLQARVKTVDDHSWTLAADCVSCSSQLFGCPTEEITNRTCNYNTAASRFGQCIRQELPPSQYETLTTGNIAQRRVSSEITRCLKAASSNTDHLSAILDASSSLACFSATRCPFGPVALVEDTQMIVLDTSSCIQLLRVSSSVETASIKIKFSVGGLLVATTTPISPSSSEDLVGRVINDALYSLTGIKVGGVSSSTSNDRSEWTLEIIYHHAFLPTFAMEAVINDNSLKADAVKQVVMEGGPSQLRVVPRNNAKIFKGTSTSPGSGSPSTDTTPNTSSPYSRLEGYDSAYNYGPSFLNVGKIAVIYRVCTFADTKWRVTVHDMEFLYSPTSDNLDVAIPAFQRWIEELGTNVPFEFIARVGVWDGTVSSGAASFDVEFYGGYDSVTGRFTMLNPRLVPVFEVVGGTASGGVDNVQYAGASYTMWDIKLWSVGQSPQYNKLLDLLEIGLGGTTTTPPPSSTVASPTQEISSTDPCRKCSSVLARCQNDAGCVSLTRNALIPLLTSTQNGLQVPIRPTLVDDYGTAAFRGDFYPLMVLLRSRAPNTPTAWDLLASEFFCLAYDSCDMEYSDVYVDNTVDHVPMNLELLRSSVNVEMHSTLQFQKWLEALGSDESVKMEIQVPNRVVNIEAGSAVLSIRFFGSFDDELNQYMMVNPMMIPNIWATGGTELPDIDSDYGAATIRMSFHGPPVAYGKLMAPPWLIPRFEIAGGTTGGGDTGLPVAEANVTPWEISMVSRSQRPQYGKFLDLFVFGLNTPT</sequence>